<name>A0A2S6ID10_9ACTN</name>
<dbReference type="SUPFAM" id="SSF53056">
    <property type="entry name" value="beta-carbonic anhydrase, cab"/>
    <property type="match status" value="1"/>
</dbReference>
<keyword evidence="4 7" id="KW-0862">Zinc</keyword>
<comment type="catalytic activity">
    <reaction evidence="6">
        <text>hydrogencarbonate + H(+) = CO2 + H2O</text>
        <dbReference type="Rhea" id="RHEA:10748"/>
        <dbReference type="ChEBI" id="CHEBI:15377"/>
        <dbReference type="ChEBI" id="CHEBI:15378"/>
        <dbReference type="ChEBI" id="CHEBI:16526"/>
        <dbReference type="ChEBI" id="CHEBI:17544"/>
        <dbReference type="EC" id="4.2.1.1"/>
    </reaction>
</comment>
<comment type="similarity">
    <text evidence="1">Belongs to the beta-class carbonic anhydrase family.</text>
</comment>
<dbReference type="Proteomes" id="UP000239485">
    <property type="component" value="Unassembled WGS sequence"/>
</dbReference>
<organism evidence="9 10">
    <name type="scientific">Kineococcus xinjiangensis</name>
    <dbReference type="NCBI Taxonomy" id="512762"/>
    <lineage>
        <taxon>Bacteria</taxon>
        <taxon>Bacillati</taxon>
        <taxon>Actinomycetota</taxon>
        <taxon>Actinomycetes</taxon>
        <taxon>Kineosporiales</taxon>
        <taxon>Kineosporiaceae</taxon>
        <taxon>Kineococcus</taxon>
    </lineage>
</organism>
<accession>A0A2S6ID10</accession>
<keyword evidence="10" id="KW-1185">Reference proteome</keyword>
<evidence type="ECO:0000313" key="10">
    <source>
        <dbReference type="Proteomes" id="UP000239485"/>
    </source>
</evidence>
<evidence type="ECO:0000256" key="6">
    <source>
        <dbReference type="ARBA" id="ARBA00048348"/>
    </source>
</evidence>
<dbReference type="AlphaFoldDB" id="A0A2S6ID10"/>
<comment type="caution">
    <text evidence="9">The sequence shown here is derived from an EMBL/GenBank/DDBJ whole genome shotgun (WGS) entry which is preliminary data.</text>
</comment>
<comment type="function">
    <text evidence="5">Catalyzes the reversible hydration of carbon dioxide to form bicarbonate.</text>
</comment>
<comment type="cofactor">
    <cofactor evidence="7">
        <name>Zn(2+)</name>
        <dbReference type="ChEBI" id="CHEBI:29105"/>
    </cofactor>
    <text evidence="7">Binds 1 zinc ion per subunit.</text>
</comment>
<keyword evidence="3 7" id="KW-0479">Metal-binding</keyword>
<dbReference type="EC" id="4.2.1.1" evidence="2"/>
<feature type="binding site" evidence="7">
    <location>
        <position position="52"/>
    </location>
    <ligand>
        <name>Zn(2+)</name>
        <dbReference type="ChEBI" id="CHEBI:29105"/>
    </ligand>
</feature>
<evidence type="ECO:0000256" key="3">
    <source>
        <dbReference type="ARBA" id="ARBA00022723"/>
    </source>
</evidence>
<evidence type="ECO:0000313" key="9">
    <source>
        <dbReference type="EMBL" id="PPK92050.1"/>
    </source>
</evidence>
<evidence type="ECO:0000256" key="8">
    <source>
        <dbReference type="SAM" id="MobiDB-lite"/>
    </source>
</evidence>
<dbReference type="RefSeq" id="WP_245886968.1">
    <property type="nucleotide sequence ID" value="NZ_PTJD01000017.1"/>
</dbReference>
<gene>
    <name evidence="9" type="ORF">CLV92_11713</name>
</gene>
<dbReference type="Gene3D" id="3.40.1050.10">
    <property type="entry name" value="Carbonic anhydrase"/>
    <property type="match status" value="1"/>
</dbReference>
<evidence type="ECO:0000256" key="4">
    <source>
        <dbReference type="ARBA" id="ARBA00022833"/>
    </source>
</evidence>
<dbReference type="PANTHER" id="PTHR43175">
    <property type="entry name" value="CARBONIC ANHYDRASE"/>
    <property type="match status" value="1"/>
</dbReference>
<dbReference type="PANTHER" id="PTHR43175:SF3">
    <property type="entry name" value="CARBON DISULFIDE HYDROLASE"/>
    <property type="match status" value="1"/>
</dbReference>
<dbReference type="GO" id="GO:0004089">
    <property type="term" value="F:carbonate dehydratase activity"/>
    <property type="evidence" value="ECO:0007669"/>
    <property type="project" value="UniProtKB-EC"/>
</dbReference>
<dbReference type="CDD" id="cd03379">
    <property type="entry name" value="beta_CA_cladeD"/>
    <property type="match status" value="1"/>
</dbReference>
<feature type="binding site" evidence="7">
    <location>
        <position position="106"/>
    </location>
    <ligand>
        <name>Zn(2+)</name>
        <dbReference type="ChEBI" id="CHEBI:29105"/>
    </ligand>
</feature>
<dbReference type="InterPro" id="IPR036874">
    <property type="entry name" value="Carbonic_anhydrase_sf"/>
</dbReference>
<evidence type="ECO:0000256" key="7">
    <source>
        <dbReference type="PIRSR" id="PIRSR601765-1"/>
    </source>
</evidence>
<dbReference type="InterPro" id="IPR001765">
    <property type="entry name" value="Carbonic_anhydrase"/>
</dbReference>
<feature type="binding site" evidence="7">
    <location>
        <position position="50"/>
    </location>
    <ligand>
        <name>Zn(2+)</name>
        <dbReference type="ChEBI" id="CHEBI:29105"/>
    </ligand>
</feature>
<dbReference type="SMART" id="SM00947">
    <property type="entry name" value="Pro_CA"/>
    <property type="match status" value="1"/>
</dbReference>
<sequence>MSPEQQPAAPSTVEGGSPIDRYLAHNQAHEDLLPRDLPSPPADRVAVVTCMDARLDVYRVLGLSSGQAHVIRNAGGIVTDDVVRSLSVSQRLLGTRSVMLVQHERCGMLAADDDAFAEQLERDTGRRPSWRLGGFADLEDSVRSGVRRLRAEPFLAQHDDVRGFVVDVSGGRLREVDVPAE</sequence>
<dbReference type="EMBL" id="PTJD01000017">
    <property type="protein sequence ID" value="PPK92050.1"/>
    <property type="molecule type" value="Genomic_DNA"/>
</dbReference>
<feature type="binding site" evidence="7">
    <location>
        <position position="103"/>
    </location>
    <ligand>
        <name>Zn(2+)</name>
        <dbReference type="ChEBI" id="CHEBI:29105"/>
    </ligand>
</feature>
<dbReference type="Pfam" id="PF00484">
    <property type="entry name" value="Pro_CA"/>
    <property type="match status" value="1"/>
</dbReference>
<reference evidence="9 10" key="1">
    <citation type="submission" date="2018-02" db="EMBL/GenBank/DDBJ databases">
        <title>Genomic Encyclopedia of Archaeal and Bacterial Type Strains, Phase II (KMG-II): from individual species to whole genera.</title>
        <authorList>
            <person name="Goeker M."/>
        </authorList>
    </citation>
    <scope>NUCLEOTIDE SEQUENCE [LARGE SCALE GENOMIC DNA]</scope>
    <source>
        <strain evidence="9 10">DSM 22857</strain>
    </source>
</reference>
<evidence type="ECO:0000256" key="5">
    <source>
        <dbReference type="ARBA" id="ARBA00024993"/>
    </source>
</evidence>
<protein>
    <recommendedName>
        <fullName evidence="2">carbonic anhydrase</fullName>
        <ecNumber evidence="2">4.2.1.1</ecNumber>
    </recommendedName>
</protein>
<evidence type="ECO:0000256" key="1">
    <source>
        <dbReference type="ARBA" id="ARBA00006217"/>
    </source>
</evidence>
<dbReference type="GO" id="GO:0008270">
    <property type="term" value="F:zinc ion binding"/>
    <property type="evidence" value="ECO:0007669"/>
    <property type="project" value="InterPro"/>
</dbReference>
<feature type="region of interest" description="Disordered" evidence="8">
    <location>
        <begin position="1"/>
        <end position="21"/>
    </location>
</feature>
<evidence type="ECO:0000256" key="2">
    <source>
        <dbReference type="ARBA" id="ARBA00012925"/>
    </source>
</evidence>
<proteinExistence type="inferred from homology"/>